<protein>
    <submittedName>
        <fullName evidence="3">Chaperone protein (DnaJ)</fullName>
    </submittedName>
</protein>
<dbReference type="PRINTS" id="PR00625">
    <property type="entry name" value="JDOMAIN"/>
</dbReference>
<proteinExistence type="predicted"/>
<dbReference type="AlphaFoldDB" id="A0A075FNY7"/>
<gene>
    <name evidence="3" type="primary">dnaJ</name>
</gene>
<feature type="domain" description="J" evidence="2">
    <location>
        <begin position="4"/>
        <end position="69"/>
    </location>
</feature>
<organism evidence="3">
    <name type="scientific">uncultured marine group II/III euryarchaeote AD1000_113_C07</name>
    <dbReference type="NCBI Taxonomy" id="1457718"/>
    <lineage>
        <taxon>Archaea</taxon>
        <taxon>Methanobacteriati</taxon>
        <taxon>Methanobacteriota</taxon>
        <taxon>environmental samples</taxon>
    </lineage>
</organism>
<dbReference type="Pfam" id="PF00226">
    <property type="entry name" value="DnaJ"/>
    <property type="match status" value="1"/>
</dbReference>
<evidence type="ECO:0000259" key="2">
    <source>
        <dbReference type="PROSITE" id="PS50076"/>
    </source>
</evidence>
<evidence type="ECO:0000313" key="3">
    <source>
        <dbReference type="EMBL" id="AIE91241.1"/>
    </source>
</evidence>
<dbReference type="Pfam" id="PF01556">
    <property type="entry name" value="DnaJ_C"/>
    <property type="match status" value="1"/>
</dbReference>
<dbReference type="SUPFAM" id="SSF49493">
    <property type="entry name" value="HSP40/DnaJ peptide-binding domain"/>
    <property type="match status" value="2"/>
</dbReference>
<sequence length="336" mass="36712">MSEDPYRVLGVGKDATDAEVKRSYRKLARQHHPDRNPGDAAAEERFKAIQAAYDQIGTAAARKEYDQQQRIEEMFARGGNPFSGFSGSGGHGRGSNPFVGKGQGAGFDFSDILNQFMGGKGGGEPQFQQQSRQQRRPQQAPPSQRGPDIEAGIDINLQQALSGTKIEFGHRRLRICKRCEGTSFNSRKACPQCSGKGVESRSSTITVNVPSGAQHGQQLRLKKMGHEHPQGEAGDLLITIRLDAEEGRRWEGGKLIQEVAVTYSTLMLGGAVRIHTPAGKRVQIEVAEGTRIGDRRRLAGHGHDGGPLDIEFILAEPEQVNKNQKEALDRLRDSGL</sequence>
<dbReference type="Gene3D" id="2.60.260.20">
    <property type="entry name" value="Urease metallochaperone UreE, N-terminal domain"/>
    <property type="match status" value="2"/>
</dbReference>
<dbReference type="CDD" id="cd10747">
    <property type="entry name" value="DnaJ_C"/>
    <property type="match status" value="1"/>
</dbReference>
<dbReference type="GO" id="GO:0042026">
    <property type="term" value="P:protein refolding"/>
    <property type="evidence" value="ECO:0007669"/>
    <property type="project" value="TreeGrafter"/>
</dbReference>
<dbReference type="InterPro" id="IPR002939">
    <property type="entry name" value="DnaJ_C"/>
</dbReference>
<reference evidence="3" key="1">
    <citation type="journal article" date="2014" name="Genome Biol. Evol.">
        <title>Pangenome evidence for extensive interdomain horizontal transfer affecting lineage core and shell genes in uncultured planktonic thaumarchaeota and euryarchaeota.</title>
        <authorList>
            <person name="Deschamps P."/>
            <person name="Zivanovic Y."/>
            <person name="Moreira D."/>
            <person name="Rodriguez-Valera F."/>
            <person name="Lopez-Garcia P."/>
        </authorList>
    </citation>
    <scope>NUCLEOTIDE SEQUENCE</scope>
</reference>
<dbReference type="PANTHER" id="PTHR43096:SF10">
    <property type="entry name" value="CHAPERONE PROTEIN DNAJ A6, CHLOROPLASTIC"/>
    <property type="match status" value="1"/>
</dbReference>
<name>A0A075FNY7_9EURY</name>
<dbReference type="GO" id="GO:0005737">
    <property type="term" value="C:cytoplasm"/>
    <property type="evidence" value="ECO:0007669"/>
    <property type="project" value="TreeGrafter"/>
</dbReference>
<feature type="compositionally biased region" description="Low complexity" evidence="1">
    <location>
        <begin position="125"/>
        <end position="145"/>
    </location>
</feature>
<dbReference type="InterPro" id="IPR008971">
    <property type="entry name" value="HSP40/DnaJ_pept-bd"/>
</dbReference>
<accession>A0A075FNY7</accession>
<dbReference type="SUPFAM" id="SSF46565">
    <property type="entry name" value="Chaperone J-domain"/>
    <property type="match status" value="1"/>
</dbReference>
<dbReference type="SUPFAM" id="SSF57938">
    <property type="entry name" value="DnaJ/Hsp40 cysteine-rich domain"/>
    <property type="match status" value="1"/>
</dbReference>
<dbReference type="SMART" id="SM00271">
    <property type="entry name" value="DnaJ"/>
    <property type="match status" value="1"/>
</dbReference>
<dbReference type="Gene3D" id="1.10.287.110">
    <property type="entry name" value="DnaJ domain"/>
    <property type="match status" value="1"/>
</dbReference>
<dbReference type="GO" id="GO:0051082">
    <property type="term" value="F:unfolded protein binding"/>
    <property type="evidence" value="ECO:0007669"/>
    <property type="project" value="InterPro"/>
</dbReference>
<dbReference type="CDD" id="cd06257">
    <property type="entry name" value="DnaJ"/>
    <property type="match status" value="1"/>
</dbReference>
<dbReference type="PANTHER" id="PTHR43096">
    <property type="entry name" value="DNAJ HOMOLOG 1, MITOCHONDRIAL-RELATED"/>
    <property type="match status" value="1"/>
</dbReference>
<dbReference type="PROSITE" id="PS50076">
    <property type="entry name" value="DNAJ_2"/>
    <property type="match status" value="1"/>
</dbReference>
<evidence type="ECO:0000256" key="1">
    <source>
        <dbReference type="SAM" id="MobiDB-lite"/>
    </source>
</evidence>
<dbReference type="EMBL" id="KF900332">
    <property type="protein sequence ID" value="AIE91241.1"/>
    <property type="molecule type" value="Genomic_DNA"/>
</dbReference>
<dbReference type="InterPro" id="IPR001623">
    <property type="entry name" value="DnaJ_domain"/>
</dbReference>
<dbReference type="InterPro" id="IPR036410">
    <property type="entry name" value="HSP_DnaJ_Cys-rich_dom_sf"/>
</dbReference>
<feature type="region of interest" description="Disordered" evidence="1">
    <location>
        <begin position="80"/>
        <end position="149"/>
    </location>
</feature>
<dbReference type="InterPro" id="IPR036869">
    <property type="entry name" value="J_dom_sf"/>
</dbReference>